<evidence type="ECO:0000313" key="1">
    <source>
        <dbReference type="EMBL" id="KEH43893.1"/>
    </source>
</evidence>
<protein>
    <submittedName>
        <fullName evidence="1 2">Uncharacterized protein</fullName>
    </submittedName>
</protein>
<name>A0A072VR64_MEDTR</name>
<keyword evidence="3" id="KW-1185">Reference proteome</keyword>
<evidence type="ECO:0000313" key="3">
    <source>
        <dbReference type="Proteomes" id="UP000002051"/>
    </source>
</evidence>
<reference evidence="2" key="3">
    <citation type="submission" date="2015-04" db="UniProtKB">
        <authorList>
            <consortium name="EnsemblPlants"/>
        </authorList>
    </citation>
    <scope>IDENTIFICATION</scope>
    <source>
        <strain evidence="2">cv. Jemalong A17</strain>
    </source>
</reference>
<proteinExistence type="predicted"/>
<sequence>MRDMMVVLYPGNGSPQMIVKRNKPTPLANKRLPGDIDDMLKFACAAMSALSYQITFSVLPSQT</sequence>
<reference evidence="1 3" key="1">
    <citation type="journal article" date="2011" name="Nature">
        <title>The Medicago genome provides insight into the evolution of rhizobial symbioses.</title>
        <authorList>
            <person name="Young N.D."/>
            <person name="Debelle F."/>
            <person name="Oldroyd G.E."/>
            <person name="Geurts R."/>
            <person name="Cannon S.B."/>
            <person name="Udvardi M.K."/>
            <person name="Benedito V.A."/>
            <person name="Mayer K.F."/>
            <person name="Gouzy J."/>
            <person name="Schoof H."/>
            <person name="Van de Peer Y."/>
            <person name="Proost S."/>
            <person name="Cook D.R."/>
            <person name="Meyers B.C."/>
            <person name="Spannagl M."/>
            <person name="Cheung F."/>
            <person name="De Mita S."/>
            <person name="Krishnakumar V."/>
            <person name="Gundlach H."/>
            <person name="Zhou S."/>
            <person name="Mudge J."/>
            <person name="Bharti A.K."/>
            <person name="Murray J.D."/>
            <person name="Naoumkina M.A."/>
            <person name="Rosen B."/>
            <person name="Silverstein K.A."/>
            <person name="Tang H."/>
            <person name="Rombauts S."/>
            <person name="Zhao P.X."/>
            <person name="Zhou P."/>
            <person name="Barbe V."/>
            <person name="Bardou P."/>
            <person name="Bechner M."/>
            <person name="Bellec A."/>
            <person name="Berger A."/>
            <person name="Berges H."/>
            <person name="Bidwell S."/>
            <person name="Bisseling T."/>
            <person name="Choisne N."/>
            <person name="Couloux A."/>
            <person name="Denny R."/>
            <person name="Deshpande S."/>
            <person name="Dai X."/>
            <person name="Doyle J.J."/>
            <person name="Dudez A.M."/>
            <person name="Farmer A.D."/>
            <person name="Fouteau S."/>
            <person name="Franken C."/>
            <person name="Gibelin C."/>
            <person name="Gish J."/>
            <person name="Goldstein S."/>
            <person name="Gonzalez A.J."/>
            <person name="Green P.J."/>
            <person name="Hallab A."/>
            <person name="Hartog M."/>
            <person name="Hua A."/>
            <person name="Humphray S.J."/>
            <person name="Jeong D.H."/>
            <person name="Jing Y."/>
            <person name="Jocker A."/>
            <person name="Kenton S.M."/>
            <person name="Kim D.J."/>
            <person name="Klee K."/>
            <person name="Lai H."/>
            <person name="Lang C."/>
            <person name="Lin S."/>
            <person name="Macmil S.L."/>
            <person name="Magdelenat G."/>
            <person name="Matthews L."/>
            <person name="McCorrison J."/>
            <person name="Monaghan E.L."/>
            <person name="Mun J.H."/>
            <person name="Najar F.Z."/>
            <person name="Nicholson C."/>
            <person name="Noirot C."/>
            <person name="O'Bleness M."/>
            <person name="Paule C.R."/>
            <person name="Poulain J."/>
            <person name="Prion F."/>
            <person name="Qin B."/>
            <person name="Qu C."/>
            <person name="Retzel E.F."/>
            <person name="Riddle C."/>
            <person name="Sallet E."/>
            <person name="Samain S."/>
            <person name="Samson N."/>
            <person name="Sanders I."/>
            <person name="Saurat O."/>
            <person name="Scarpelli C."/>
            <person name="Schiex T."/>
            <person name="Segurens B."/>
            <person name="Severin A.J."/>
            <person name="Sherrier D.J."/>
            <person name="Shi R."/>
            <person name="Sims S."/>
            <person name="Singer S.R."/>
            <person name="Sinharoy S."/>
            <person name="Sterck L."/>
            <person name="Viollet A."/>
            <person name="Wang B.B."/>
            <person name="Wang K."/>
            <person name="Wang M."/>
            <person name="Wang X."/>
            <person name="Warfsmann J."/>
            <person name="Weissenbach J."/>
            <person name="White D.D."/>
            <person name="White J.D."/>
            <person name="Wiley G.B."/>
            <person name="Wincker P."/>
            <person name="Xing Y."/>
            <person name="Yang L."/>
            <person name="Yao Z."/>
            <person name="Ying F."/>
            <person name="Zhai J."/>
            <person name="Zhou L."/>
            <person name="Zuber A."/>
            <person name="Denarie J."/>
            <person name="Dixon R.A."/>
            <person name="May G.D."/>
            <person name="Schwartz D.C."/>
            <person name="Rogers J."/>
            <person name="Quetier F."/>
            <person name="Town C.D."/>
            <person name="Roe B.A."/>
        </authorList>
    </citation>
    <scope>NUCLEOTIDE SEQUENCE [LARGE SCALE GENOMIC DNA]</scope>
    <source>
        <strain evidence="1">A17</strain>
        <strain evidence="2 3">cv. Jemalong A17</strain>
    </source>
</reference>
<organism evidence="1 3">
    <name type="scientific">Medicago truncatula</name>
    <name type="common">Barrel medic</name>
    <name type="synonym">Medicago tribuloides</name>
    <dbReference type="NCBI Taxonomy" id="3880"/>
    <lineage>
        <taxon>Eukaryota</taxon>
        <taxon>Viridiplantae</taxon>
        <taxon>Streptophyta</taxon>
        <taxon>Embryophyta</taxon>
        <taxon>Tracheophyta</taxon>
        <taxon>Spermatophyta</taxon>
        <taxon>Magnoliopsida</taxon>
        <taxon>eudicotyledons</taxon>
        <taxon>Gunneridae</taxon>
        <taxon>Pentapetalae</taxon>
        <taxon>rosids</taxon>
        <taxon>fabids</taxon>
        <taxon>Fabales</taxon>
        <taxon>Fabaceae</taxon>
        <taxon>Papilionoideae</taxon>
        <taxon>50 kb inversion clade</taxon>
        <taxon>NPAAA clade</taxon>
        <taxon>Hologalegina</taxon>
        <taxon>IRL clade</taxon>
        <taxon>Trifolieae</taxon>
        <taxon>Medicago</taxon>
    </lineage>
</organism>
<dbReference type="HOGENOM" id="CLU_2889108_0_0_1"/>
<gene>
    <name evidence="1" type="ordered locus">MTR_1g104507</name>
</gene>
<dbReference type="EnsemblPlants" id="KEH43893">
    <property type="protein sequence ID" value="KEH43893"/>
    <property type="gene ID" value="MTR_1g104507"/>
</dbReference>
<dbReference type="EMBL" id="CM001217">
    <property type="protein sequence ID" value="KEH43893.1"/>
    <property type="molecule type" value="Genomic_DNA"/>
</dbReference>
<reference evidence="1 3" key="2">
    <citation type="journal article" date="2014" name="BMC Genomics">
        <title>An improved genome release (version Mt4.0) for the model legume Medicago truncatula.</title>
        <authorList>
            <person name="Tang H."/>
            <person name="Krishnakumar V."/>
            <person name="Bidwell S."/>
            <person name="Rosen B."/>
            <person name="Chan A."/>
            <person name="Zhou S."/>
            <person name="Gentzbittel L."/>
            <person name="Childs K.L."/>
            <person name="Yandell M."/>
            <person name="Gundlach H."/>
            <person name="Mayer K.F."/>
            <person name="Schwartz D.C."/>
            <person name="Town C.D."/>
        </authorList>
    </citation>
    <scope>GENOME REANNOTATION</scope>
    <source>
        <strain evidence="1">A17</strain>
        <strain evidence="2 3">cv. Jemalong A17</strain>
    </source>
</reference>
<dbReference type="Proteomes" id="UP000002051">
    <property type="component" value="Unassembled WGS sequence"/>
</dbReference>
<accession>A0A072VR64</accession>
<dbReference type="AlphaFoldDB" id="A0A072VR64"/>
<evidence type="ECO:0000313" key="2">
    <source>
        <dbReference type="EnsemblPlants" id="KEH43893"/>
    </source>
</evidence>